<name>A0AAU8J5Y1_9CYAN</name>
<accession>A0AAU8J5Y1</accession>
<sequence>MKNMDAFLNDRNQPKPQPPFQEPDLKSLDDFITYCSIFDPTISTQSGRFIDRANLLFCDRLYRDELIINLFNKFSDIRCAIEVLENFILFICDAPLYSENPKEYSLEIIEDRFSKKPKLNTSWKNLKNSQVHSLKTYAYLRGSFDNETFQSWLILKTPTKNTKYAKSPKNIMGYGNTLPEADLEFHKARIKTFTNSQIIIDSFIEQKIPLTKQRMFDTCKKIDPMVNPNTVTFAYHENGFSYIELSYFELSCQSNTHKFTLNVGRQKITWEVVKILAIEDEEHPVNINFLGKGKTLQEAINMCEFQYQKCINNNNKIAEKIALKQQE</sequence>
<evidence type="ECO:0000256" key="1">
    <source>
        <dbReference type="SAM" id="MobiDB-lite"/>
    </source>
</evidence>
<dbReference type="EMBL" id="CP159837">
    <property type="protein sequence ID" value="XCM34489.1"/>
    <property type="molecule type" value="Genomic_DNA"/>
</dbReference>
<proteinExistence type="predicted"/>
<evidence type="ECO:0000313" key="2">
    <source>
        <dbReference type="EMBL" id="XCM34489.1"/>
    </source>
</evidence>
<protein>
    <submittedName>
        <fullName evidence="2">Uncharacterized protein</fullName>
    </submittedName>
</protein>
<dbReference type="AlphaFoldDB" id="A0AAU8J5Y1"/>
<organism evidence="2">
    <name type="scientific">Planktothricoides raciborskii GIHE-MW2</name>
    <dbReference type="NCBI Taxonomy" id="2792601"/>
    <lineage>
        <taxon>Bacteria</taxon>
        <taxon>Bacillati</taxon>
        <taxon>Cyanobacteriota</taxon>
        <taxon>Cyanophyceae</taxon>
        <taxon>Oscillatoriophycideae</taxon>
        <taxon>Oscillatoriales</taxon>
        <taxon>Oscillatoriaceae</taxon>
        <taxon>Planktothricoides</taxon>
    </lineage>
</organism>
<feature type="region of interest" description="Disordered" evidence="1">
    <location>
        <begin position="1"/>
        <end position="23"/>
    </location>
</feature>
<reference evidence="2" key="1">
    <citation type="submission" date="2024-07" db="EMBL/GenBank/DDBJ databases">
        <authorList>
            <person name="Kim Y.J."/>
            <person name="Jeong J.Y."/>
        </authorList>
    </citation>
    <scope>NUCLEOTIDE SEQUENCE</scope>
    <source>
        <strain evidence="2">GIHE-MW2</strain>
    </source>
</reference>
<dbReference type="RefSeq" id="WP_354634584.1">
    <property type="nucleotide sequence ID" value="NZ_CP159837.1"/>
</dbReference>
<gene>
    <name evidence="2" type="ORF">ABWT76_003090</name>
</gene>